<gene>
    <name evidence="2" type="ORF">O181_019182</name>
</gene>
<accession>A0A9Q3C981</accession>
<evidence type="ECO:0000313" key="3">
    <source>
        <dbReference type="Proteomes" id="UP000765509"/>
    </source>
</evidence>
<organism evidence="2 3">
    <name type="scientific">Austropuccinia psidii MF-1</name>
    <dbReference type="NCBI Taxonomy" id="1389203"/>
    <lineage>
        <taxon>Eukaryota</taxon>
        <taxon>Fungi</taxon>
        <taxon>Dikarya</taxon>
        <taxon>Basidiomycota</taxon>
        <taxon>Pucciniomycotina</taxon>
        <taxon>Pucciniomycetes</taxon>
        <taxon>Pucciniales</taxon>
        <taxon>Sphaerophragmiaceae</taxon>
        <taxon>Austropuccinia</taxon>
    </lineage>
</organism>
<protein>
    <submittedName>
        <fullName evidence="2">Uncharacterized protein</fullName>
    </submittedName>
</protein>
<dbReference type="Proteomes" id="UP000765509">
    <property type="component" value="Unassembled WGS sequence"/>
</dbReference>
<evidence type="ECO:0000256" key="1">
    <source>
        <dbReference type="SAM" id="MobiDB-lite"/>
    </source>
</evidence>
<keyword evidence="3" id="KW-1185">Reference proteome</keyword>
<proteinExistence type="predicted"/>
<comment type="caution">
    <text evidence="2">The sequence shown here is derived from an EMBL/GenBank/DDBJ whole genome shotgun (WGS) entry which is preliminary data.</text>
</comment>
<reference evidence="2" key="1">
    <citation type="submission" date="2021-03" db="EMBL/GenBank/DDBJ databases">
        <title>Draft genome sequence of rust myrtle Austropuccinia psidii MF-1, a brazilian biotype.</title>
        <authorList>
            <person name="Quecine M.C."/>
            <person name="Pachon D.M.R."/>
            <person name="Bonatelli M.L."/>
            <person name="Correr F.H."/>
            <person name="Franceschini L.M."/>
            <person name="Leite T.F."/>
            <person name="Margarido G.R.A."/>
            <person name="Almeida C.A."/>
            <person name="Ferrarezi J.A."/>
            <person name="Labate C.A."/>
        </authorList>
    </citation>
    <scope>NUCLEOTIDE SEQUENCE</scope>
    <source>
        <strain evidence="2">MF-1</strain>
    </source>
</reference>
<dbReference type="AlphaFoldDB" id="A0A9Q3C981"/>
<name>A0A9Q3C981_9BASI</name>
<feature type="region of interest" description="Disordered" evidence="1">
    <location>
        <begin position="51"/>
        <end position="84"/>
    </location>
</feature>
<dbReference type="EMBL" id="AVOT02005597">
    <property type="protein sequence ID" value="MBW0479467.1"/>
    <property type="molecule type" value="Genomic_DNA"/>
</dbReference>
<evidence type="ECO:0000313" key="2">
    <source>
        <dbReference type="EMBL" id="MBW0479467.1"/>
    </source>
</evidence>
<sequence>MFPQIHQGVMNSWHILNRLLQEEEIVKHSNGWNPLSSKPEIKKINEWHNKKREASKEEAPITSTIKAQSKKPPHEVKKSKKNNWRKPYSLSYRIPRIQKDGINNVSNMASTLMELQGKEGKRMRQLSFPKE</sequence>